<dbReference type="Proteomes" id="UP001482620">
    <property type="component" value="Unassembled WGS sequence"/>
</dbReference>
<dbReference type="EMBL" id="JAHRIQ010013757">
    <property type="protein sequence ID" value="MEQ2225775.1"/>
    <property type="molecule type" value="Genomic_DNA"/>
</dbReference>
<proteinExistence type="predicted"/>
<keyword evidence="2" id="KW-1185">Reference proteome</keyword>
<evidence type="ECO:0000313" key="2">
    <source>
        <dbReference type="Proteomes" id="UP001482620"/>
    </source>
</evidence>
<evidence type="ECO:0000313" key="1">
    <source>
        <dbReference type="EMBL" id="MEQ2225775.1"/>
    </source>
</evidence>
<protein>
    <submittedName>
        <fullName evidence="1">Uncharacterized protein</fullName>
    </submittedName>
</protein>
<sequence length="74" mass="8625">MNLKRVKRKNFSSERKRVRRASLHFQTTERHELLHKKFIGSLINLKSARLIAVIQIIPPELWISAAPPEDLLPS</sequence>
<accession>A0ABV0SYU4</accession>
<reference evidence="1 2" key="1">
    <citation type="submission" date="2021-06" db="EMBL/GenBank/DDBJ databases">
        <authorList>
            <person name="Palmer J.M."/>
        </authorList>
    </citation>
    <scope>NUCLEOTIDE SEQUENCE [LARGE SCALE GENOMIC DNA]</scope>
    <source>
        <strain evidence="2">if_2019</strain>
        <tissue evidence="1">Muscle</tissue>
    </source>
</reference>
<organism evidence="1 2">
    <name type="scientific">Ilyodon furcidens</name>
    <name type="common">goldbreast splitfin</name>
    <dbReference type="NCBI Taxonomy" id="33524"/>
    <lineage>
        <taxon>Eukaryota</taxon>
        <taxon>Metazoa</taxon>
        <taxon>Chordata</taxon>
        <taxon>Craniata</taxon>
        <taxon>Vertebrata</taxon>
        <taxon>Euteleostomi</taxon>
        <taxon>Actinopterygii</taxon>
        <taxon>Neopterygii</taxon>
        <taxon>Teleostei</taxon>
        <taxon>Neoteleostei</taxon>
        <taxon>Acanthomorphata</taxon>
        <taxon>Ovalentaria</taxon>
        <taxon>Atherinomorphae</taxon>
        <taxon>Cyprinodontiformes</taxon>
        <taxon>Goodeidae</taxon>
        <taxon>Ilyodon</taxon>
    </lineage>
</organism>
<gene>
    <name evidence="1" type="ORF">ILYODFUR_020809</name>
</gene>
<name>A0ABV0SYU4_9TELE</name>
<comment type="caution">
    <text evidence="1">The sequence shown here is derived from an EMBL/GenBank/DDBJ whole genome shotgun (WGS) entry which is preliminary data.</text>
</comment>